<dbReference type="Proteomes" id="UP000054485">
    <property type="component" value="Unassembled WGS sequence"/>
</dbReference>
<reference evidence="4" key="2">
    <citation type="submission" date="2015-01" db="EMBL/GenBank/DDBJ databases">
        <title>Evolutionary Origins and Diversification of the Mycorrhizal Mutualists.</title>
        <authorList>
            <consortium name="DOE Joint Genome Institute"/>
            <consortium name="Mycorrhizal Genomics Consortium"/>
            <person name="Kohler A."/>
            <person name="Kuo A."/>
            <person name="Nagy L.G."/>
            <person name="Floudas D."/>
            <person name="Copeland A."/>
            <person name="Barry K.W."/>
            <person name="Cichocki N."/>
            <person name="Veneault-Fourrey C."/>
            <person name="LaButti K."/>
            <person name="Lindquist E.A."/>
            <person name="Lipzen A."/>
            <person name="Lundell T."/>
            <person name="Morin E."/>
            <person name="Murat C."/>
            <person name="Riley R."/>
            <person name="Ohm R."/>
            <person name="Sun H."/>
            <person name="Tunlid A."/>
            <person name="Henrissat B."/>
            <person name="Grigoriev I.V."/>
            <person name="Hibbett D.S."/>
            <person name="Martin F."/>
        </authorList>
    </citation>
    <scope>NUCLEOTIDE SEQUENCE [LARGE SCALE GENOMIC DNA]</scope>
    <source>
        <strain evidence="4">UH-Slu-Lm8-n1</strain>
    </source>
</reference>
<evidence type="ECO:0000259" key="2">
    <source>
        <dbReference type="PROSITE" id="PS50004"/>
    </source>
</evidence>
<reference evidence="3 4" key="1">
    <citation type="submission" date="2014-04" db="EMBL/GenBank/DDBJ databases">
        <authorList>
            <consortium name="DOE Joint Genome Institute"/>
            <person name="Kuo A."/>
            <person name="Ruytinx J."/>
            <person name="Rineau F."/>
            <person name="Colpaert J."/>
            <person name="Kohler A."/>
            <person name="Nagy L.G."/>
            <person name="Floudas D."/>
            <person name="Copeland A."/>
            <person name="Barry K.W."/>
            <person name="Cichocki N."/>
            <person name="Veneault-Fourrey C."/>
            <person name="LaButti K."/>
            <person name="Lindquist E.A."/>
            <person name="Lipzen A."/>
            <person name="Lundell T."/>
            <person name="Morin E."/>
            <person name="Murat C."/>
            <person name="Sun H."/>
            <person name="Tunlid A."/>
            <person name="Henrissat B."/>
            <person name="Grigoriev I.V."/>
            <person name="Hibbett D.S."/>
            <person name="Martin F."/>
            <person name="Nordberg H.P."/>
            <person name="Cantor M.N."/>
            <person name="Hua S.X."/>
        </authorList>
    </citation>
    <scope>NUCLEOTIDE SEQUENCE [LARGE SCALE GENOMIC DNA]</scope>
    <source>
        <strain evidence="3 4">UH-Slu-Lm8-n1</strain>
    </source>
</reference>
<dbReference type="InParanoid" id="A0A0C9ZM10"/>
<evidence type="ECO:0000313" key="4">
    <source>
        <dbReference type="Proteomes" id="UP000054485"/>
    </source>
</evidence>
<protein>
    <recommendedName>
        <fullName evidence="2">C2 domain-containing protein</fullName>
    </recommendedName>
</protein>
<dbReference type="EMBL" id="KN835384">
    <property type="protein sequence ID" value="KIK38600.1"/>
    <property type="molecule type" value="Genomic_DNA"/>
</dbReference>
<evidence type="ECO:0000313" key="3">
    <source>
        <dbReference type="EMBL" id="KIK38600.1"/>
    </source>
</evidence>
<dbReference type="OrthoDB" id="2668009at2759"/>
<evidence type="ECO:0000256" key="1">
    <source>
        <dbReference type="SAM" id="MobiDB-lite"/>
    </source>
</evidence>
<gene>
    <name evidence="3" type="ORF">CY34DRAFT_809195</name>
</gene>
<organism evidence="3 4">
    <name type="scientific">Suillus luteus UH-Slu-Lm8-n1</name>
    <dbReference type="NCBI Taxonomy" id="930992"/>
    <lineage>
        <taxon>Eukaryota</taxon>
        <taxon>Fungi</taxon>
        <taxon>Dikarya</taxon>
        <taxon>Basidiomycota</taxon>
        <taxon>Agaricomycotina</taxon>
        <taxon>Agaricomycetes</taxon>
        <taxon>Agaricomycetidae</taxon>
        <taxon>Boletales</taxon>
        <taxon>Suillineae</taxon>
        <taxon>Suillaceae</taxon>
        <taxon>Suillus</taxon>
    </lineage>
</organism>
<dbReference type="InterPro" id="IPR000008">
    <property type="entry name" value="C2_dom"/>
</dbReference>
<accession>A0A0C9ZM10</accession>
<dbReference type="PROSITE" id="PS50004">
    <property type="entry name" value="C2"/>
    <property type="match status" value="1"/>
</dbReference>
<feature type="domain" description="C2" evidence="2">
    <location>
        <begin position="15"/>
        <end position="138"/>
    </location>
</feature>
<proteinExistence type="predicted"/>
<sequence length="172" mass="18861">MSNKSPPQDVSPTTEVPDISSSADDDSVHPSQLSVEITDIKASGLPEKIGLFSGQFYIRIKGDKFTKQSKTTKYAKDGEYVAVWKDSITFDAMESSMIEIEVFARRCFFSYKIIKKTENNQSLGELLENANAAVGLELLGNGEPAGRVTFHISKSKAATFKGDGAQEIYHQA</sequence>
<feature type="compositionally biased region" description="Polar residues" evidence="1">
    <location>
        <begin position="1"/>
        <end position="22"/>
    </location>
</feature>
<name>A0A0C9ZM10_9AGAM</name>
<feature type="region of interest" description="Disordered" evidence="1">
    <location>
        <begin position="1"/>
        <end position="31"/>
    </location>
</feature>
<dbReference type="HOGENOM" id="CLU_1556291_0_0_1"/>
<dbReference type="AlphaFoldDB" id="A0A0C9ZM10"/>
<keyword evidence="4" id="KW-1185">Reference proteome</keyword>